<dbReference type="HOGENOM" id="CLU_170271_0_0_6"/>
<comment type="caution">
    <text evidence="3">The sequence shown here is derived from an EMBL/GenBank/DDBJ whole genome shotgun (WGS) entry which is preliminary data.</text>
</comment>
<dbReference type="OrthoDB" id="7063662at2"/>
<evidence type="ECO:0000313" key="4">
    <source>
        <dbReference type="Proteomes" id="UP000005555"/>
    </source>
</evidence>
<dbReference type="AlphaFoldDB" id="Q1YP03"/>
<dbReference type="Proteomes" id="UP000005555">
    <property type="component" value="Unassembled WGS sequence"/>
</dbReference>
<dbReference type="eggNOG" id="ENOG5033G87">
    <property type="taxonomic scope" value="Bacteria"/>
</dbReference>
<keyword evidence="2" id="KW-0732">Signal</keyword>
<reference evidence="3 4" key="1">
    <citation type="submission" date="2006-03" db="EMBL/GenBank/DDBJ databases">
        <authorList>
            <person name="Giovannoni S.J."/>
            <person name="Cho J.-C."/>
            <person name="Ferriera S."/>
            <person name="Johnson J."/>
            <person name="Kravitz S."/>
            <person name="Halpern A."/>
            <person name="Remington K."/>
            <person name="Beeson K."/>
            <person name="Tran B."/>
            <person name="Rogers Y.-H."/>
            <person name="Friedman R."/>
            <person name="Venter J.C."/>
        </authorList>
    </citation>
    <scope>NUCLEOTIDE SEQUENCE [LARGE SCALE GENOMIC DNA]</scope>
    <source>
        <strain evidence="3 4">HTCC2207</strain>
    </source>
</reference>
<sequence>MLAMKNLILALAVTTLSTTLSSTLAAEIITLPIGEQTRQSELQLPERGTHKNTVLENFGDPQEMTSAVGEPPISQWRYGEYVVYFEGNWVIQAVVKHPPQDLSNR</sequence>
<evidence type="ECO:0008006" key="5">
    <source>
        <dbReference type="Google" id="ProtNLM"/>
    </source>
</evidence>
<feature type="signal peptide" evidence="2">
    <location>
        <begin position="1"/>
        <end position="25"/>
    </location>
</feature>
<evidence type="ECO:0000256" key="2">
    <source>
        <dbReference type="SAM" id="SignalP"/>
    </source>
</evidence>
<gene>
    <name evidence="3" type="ORF">GB2207_03227</name>
</gene>
<proteinExistence type="predicted"/>
<feature type="region of interest" description="Disordered" evidence="1">
    <location>
        <begin position="41"/>
        <end position="68"/>
    </location>
</feature>
<name>Q1YP03_9GAMM</name>
<feature type="chain" id="PRO_5004197766" description="Lipoprotein" evidence="2">
    <location>
        <begin position="26"/>
        <end position="105"/>
    </location>
</feature>
<evidence type="ECO:0000313" key="3">
    <source>
        <dbReference type="EMBL" id="EAS45961.1"/>
    </source>
</evidence>
<dbReference type="EMBL" id="AAPI01000013">
    <property type="protein sequence ID" value="EAS45961.1"/>
    <property type="molecule type" value="Genomic_DNA"/>
</dbReference>
<keyword evidence="4" id="KW-1185">Reference proteome</keyword>
<dbReference type="STRING" id="314287.GB2207_03227"/>
<organism evidence="3 4">
    <name type="scientific">gamma proteobacterium HTCC2207</name>
    <dbReference type="NCBI Taxonomy" id="314287"/>
    <lineage>
        <taxon>Bacteria</taxon>
        <taxon>Pseudomonadati</taxon>
        <taxon>Pseudomonadota</taxon>
        <taxon>Gammaproteobacteria</taxon>
        <taxon>Cellvibrionales</taxon>
        <taxon>Porticoccaceae</taxon>
        <taxon>SAR92 clade</taxon>
    </lineage>
</organism>
<accession>Q1YP03</accession>
<evidence type="ECO:0000256" key="1">
    <source>
        <dbReference type="SAM" id="MobiDB-lite"/>
    </source>
</evidence>
<protein>
    <recommendedName>
        <fullName evidence="5">Lipoprotein</fullName>
    </recommendedName>
</protein>